<accession>A0ABR7VBE5</accession>
<dbReference type="Proteomes" id="UP000598350">
    <property type="component" value="Unassembled WGS sequence"/>
</dbReference>
<proteinExistence type="predicted"/>
<dbReference type="RefSeq" id="WP_188312502.1">
    <property type="nucleotide sequence ID" value="NZ_JABTCG010000001.1"/>
</dbReference>
<gene>
    <name evidence="1" type="ORF">HPE63_01735</name>
</gene>
<comment type="caution">
    <text evidence="1">The sequence shown here is derived from an EMBL/GenBank/DDBJ whole genome shotgun (WGS) entry which is preliminary data.</text>
</comment>
<sequence length="132" mass="15432">MLKFFSIGLSCLVLLQSLNLDLDDLAHIDDLMEHAQFHAEKYGDNFFVFLSKHYGDLQDEHAQDHHEEQNKHEELPFNNPCCSHILTVYIVNKYQIPAIMATPLVDYSANFYYSDNYSFLEKSDIFQPPKRS</sequence>
<evidence type="ECO:0000313" key="1">
    <source>
        <dbReference type="EMBL" id="MBD0849374.1"/>
    </source>
</evidence>
<keyword evidence="2" id="KW-1185">Reference proteome</keyword>
<dbReference type="EMBL" id="JABTCG010000001">
    <property type="protein sequence ID" value="MBD0849374.1"/>
    <property type="molecule type" value="Genomic_DNA"/>
</dbReference>
<name>A0ABR7VBE5_9FLAO</name>
<reference evidence="1 2" key="1">
    <citation type="submission" date="2020-05" db="EMBL/GenBank/DDBJ databases">
        <title>The draft genome sequence of Maribacter arenosus CAU 1321.</title>
        <authorList>
            <person name="Mu L."/>
        </authorList>
    </citation>
    <scope>NUCLEOTIDE SEQUENCE [LARGE SCALE GENOMIC DNA]</scope>
    <source>
        <strain evidence="1 2">CAU 1321</strain>
    </source>
</reference>
<protein>
    <submittedName>
        <fullName evidence="1">Uncharacterized protein</fullName>
    </submittedName>
</protein>
<evidence type="ECO:0000313" key="2">
    <source>
        <dbReference type="Proteomes" id="UP000598350"/>
    </source>
</evidence>
<organism evidence="1 2">
    <name type="scientific">Maribacter arenosus</name>
    <dbReference type="NCBI Taxonomy" id="1854708"/>
    <lineage>
        <taxon>Bacteria</taxon>
        <taxon>Pseudomonadati</taxon>
        <taxon>Bacteroidota</taxon>
        <taxon>Flavobacteriia</taxon>
        <taxon>Flavobacteriales</taxon>
        <taxon>Flavobacteriaceae</taxon>
        <taxon>Maribacter</taxon>
    </lineage>
</organism>